<keyword evidence="3" id="KW-1185">Reference proteome</keyword>
<accession>A0A3E3HXX5</accession>
<organism evidence="2 3">
    <name type="scientific">Eisenbergiella massiliensis</name>
    <dbReference type="NCBI Taxonomy" id="1720294"/>
    <lineage>
        <taxon>Bacteria</taxon>
        <taxon>Bacillati</taxon>
        <taxon>Bacillota</taxon>
        <taxon>Clostridia</taxon>
        <taxon>Lachnospirales</taxon>
        <taxon>Lachnospiraceae</taxon>
        <taxon>Eisenbergiella</taxon>
    </lineage>
</organism>
<proteinExistence type="predicted"/>
<comment type="caution">
    <text evidence="2">The sequence shown here is derived from an EMBL/GenBank/DDBJ whole genome shotgun (WGS) entry which is preliminary data.</text>
</comment>
<dbReference type="GO" id="GO:0005975">
    <property type="term" value="P:carbohydrate metabolic process"/>
    <property type="evidence" value="ECO:0007669"/>
    <property type="project" value="InterPro"/>
</dbReference>
<evidence type="ECO:0000259" key="1">
    <source>
        <dbReference type="Pfam" id="PF22124"/>
    </source>
</evidence>
<dbReference type="SUPFAM" id="SSF48208">
    <property type="entry name" value="Six-hairpin glycosidases"/>
    <property type="match status" value="1"/>
</dbReference>
<dbReference type="InterPro" id="IPR012341">
    <property type="entry name" value="6hp_glycosidase-like_sf"/>
</dbReference>
<protein>
    <recommendedName>
        <fullName evidence="1">Glycosyl hydrolase family 95 catalytic domain-containing protein</fullName>
    </recommendedName>
</protein>
<dbReference type="AlphaFoldDB" id="A0A3E3HXX5"/>
<dbReference type="InterPro" id="IPR008928">
    <property type="entry name" value="6-hairpin_glycosidase_sf"/>
</dbReference>
<dbReference type="Proteomes" id="UP000260812">
    <property type="component" value="Unassembled WGS sequence"/>
</dbReference>
<dbReference type="Gene3D" id="1.50.10.10">
    <property type="match status" value="1"/>
</dbReference>
<dbReference type="GO" id="GO:0004560">
    <property type="term" value="F:alpha-L-fucosidase activity"/>
    <property type="evidence" value="ECO:0007669"/>
    <property type="project" value="TreeGrafter"/>
</dbReference>
<evidence type="ECO:0000313" key="3">
    <source>
        <dbReference type="Proteomes" id="UP000260812"/>
    </source>
</evidence>
<feature type="domain" description="Glycosyl hydrolase family 95 catalytic" evidence="1">
    <location>
        <begin position="298"/>
        <end position="593"/>
    </location>
</feature>
<gene>
    <name evidence="2" type="ORF">DXC51_23080</name>
</gene>
<dbReference type="Pfam" id="PF22124">
    <property type="entry name" value="Glyco_hydro_95_cat"/>
    <property type="match status" value="1"/>
</dbReference>
<reference evidence="2" key="1">
    <citation type="submission" date="2018-08" db="EMBL/GenBank/DDBJ databases">
        <title>A genome reference for cultivated species of the human gut microbiota.</title>
        <authorList>
            <person name="Zou Y."/>
            <person name="Xue W."/>
            <person name="Luo G."/>
        </authorList>
    </citation>
    <scope>NUCLEOTIDE SEQUENCE [LARGE SCALE GENOMIC DNA]</scope>
    <source>
        <strain evidence="2">TF05-5AC</strain>
    </source>
</reference>
<dbReference type="EMBL" id="QVLV01000022">
    <property type="protein sequence ID" value="RGE56681.1"/>
    <property type="molecule type" value="Genomic_DNA"/>
</dbReference>
<evidence type="ECO:0000313" key="2">
    <source>
        <dbReference type="EMBL" id="RGE56681.1"/>
    </source>
</evidence>
<sequence>MRIKMDRKMVLDRIPRQFCEGPFWGNGKMGAVLYVQDGKLCISVDHVGLWELRETLPDEPKAVFSEILKHKKEYLEGDPAYVEQTDIFEEHIGRTKLPALAMELQLPGSITGFRAETDLEKAETFLSLEMEGDRKAEGRIYLDSCVNILMIELQGEGANSLEVKALGWDLDSPRLRPLKNWNYEPCIQTEKEGCFVVRQHFGGDRSAVLNAAGQAFKEAGKEGLRLAVSIRTGTQAEEETMAEEGSALVLDYLARTEVFLEAHRGDWEKFWGGFDIRVPNERLQEAFWQEMFKLYCNEREDSSPVTLQGVWNPNHRMPAWFGDLHNDLNVQSCYWPAYKTGNVNLVRPYIDYYSAASQRFMERTWKLFGIRDAIHIPTMMAPDGTGAASEWCFWNTILGPELFVSVDFTWFYEYSREKDTLRDKIYPFVERVLHLYQGIAFEKEDGYLHIPFTTSPEVDRDGHMLLSDDATFTLSCLHYLCRKMEGYAQVLGLDGSGWKAFGGRLAPVKTNEKGLPLFDGIDVFASHRHFCHLFPIYPLCEEAHNEVAQRSLDTAINQGFLEFAAFSCPYLGIMASRCGRGNMARTMLELYCMVFRSRNSFTVNGDPYQNGILRISDTNAGESSDAFTLESGFFVPTALCEMFVHRALDTFWLLMGMPDEWKGAGCSGLTVEGGHKLTIDMEDYRISRVKLTAGCEETITLRWKGDNPVKRILKNGVEEEGCGFTELMLPLRMQDEWVIEF</sequence>
<dbReference type="PANTHER" id="PTHR31084">
    <property type="entry name" value="ALPHA-L-FUCOSIDASE 2"/>
    <property type="match status" value="1"/>
</dbReference>
<dbReference type="InterPro" id="IPR054363">
    <property type="entry name" value="GH95_cat"/>
</dbReference>
<name>A0A3E3HXX5_9FIRM</name>
<dbReference type="PANTHER" id="PTHR31084:SF0">
    <property type="entry name" value="ALPHA-L-FUCOSIDASE 2"/>
    <property type="match status" value="1"/>
</dbReference>